<protein>
    <recommendedName>
        <fullName evidence="2">diguanylate cyclase</fullName>
        <ecNumber evidence="2">2.7.7.65</ecNumber>
    </recommendedName>
</protein>
<dbReference type="CDD" id="cd01949">
    <property type="entry name" value="GGDEF"/>
    <property type="match status" value="1"/>
</dbReference>
<dbReference type="GO" id="GO:0043709">
    <property type="term" value="P:cell adhesion involved in single-species biofilm formation"/>
    <property type="evidence" value="ECO:0007669"/>
    <property type="project" value="TreeGrafter"/>
</dbReference>
<dbReference type="InterPro" id="IPR000160">
    <property type="entry name" value="GGDEF_dom"/>
</dbReference>
<evidence type="ECO:0000256" key="3">
    <source>
        <dbReference type="ARBA" id="ARBA00034247"/>
    </source>
</evidence>
<dbReference type="SMART" id="SM00267">
    <property type="entry name" value="GGDEF"/>
    <property type="match status" value="1"/>
</dbReference>
<comment type="cofactor">
    <cofactor evidence="1">
        <name>Mg(2+)</name>
        <dbReference type="ChEBI" id="CHEBI:18420"/>
    </cofactor>
</comment>
<accession>A0A2T3J0C7</accession>
<evidence type="ECO:0000313" key="6">
    <source>
        <dbReference type="Proteomes" id="UP000241222"/>
    </source>
</evidence>
<feature type="domain" description="GGDEF" evidence="4">
    <location>
        <begin position="305"/>
        <end position="434"/>
    </location>
</feature>
<dbReference type="EC" id="2.7.7.65" evidence="2"/>
<evidence type="ECO:0000256" key="1">
    <source>
        <dbReference type="ARBA" id="ARBA00001946"/>
    </source>
</evidence>
<keyword evidence="6" id="KW-1185">Reference proteome</keyword>
<dbReference type="Proteomes" id="UP000241222">
    <property type="component" value="Unassembled WGS sequence"/>
</dbReference>
<dbReference type="GO" id="GO:0005886">
    <property type="term" value="C:plasma membrane"/>
    <property type="evidence" value="ECO:0007669"/>
    <property type="project" value="TreeGrafter"/>
</dbReference>
<dbReference type="GO" id="GO:0052621">
    <property type="term" value="F:diguanylate cyclase activity"/>
    <property type="evidence" value="ECO:0007669"/>
    <property type="project" value="UniProtKB-EC"/>
</dbReference>
<organism evidence="5 6">
    <name type="scientific">Photobacterium lutimaris</name>
    <dbReference type="NCBI Taxonomy" id="388278"/>
    <lineage>
        <taxon>Bacteria</taxon>
        <taxon>Pseudomonadati</taxon>
        <taxon>Pseudomonadota</taxon>
        <taxon>Gammaproteobacteria</taxon>
        <taxon>Vibrionales</taxon>
        <taxon>Vibrionaceae</taxon>
        <taxon>Photobacterium</taxon>
    </lineage>
</organism>
<dbReference type="FunFam" id="3.30.70.270:FF:000001">
    <property type="entry name" value="Diguanylate cyclase domain protein"/>
    <property type="match status" value="1"/>
</dbReference>
<comment type="catalytic activity">
    <reaction evidence="3">
        <text>2 GTP = 3',3'-c-di-GMP + 2 diphosphate</text>
        <dbReference type="Rhea" id="RHEA:24898"/>
        <dbReference type="ChEBI" id="CHEBI:33019"/>
        <dbReference type="ChEBI" id="CHEBI:37565"/>
        <dbReference type="ChEBI" id="CHEBI:58805"/>
        <dbReference type="EC" id="2.7.7.65"/>
    </reaction>
</comment>
<comment type="caution">
    <text evidence="5">The sequence shown here is derived from an EMBL/GenBank/DDBJ whole genome shotgun (WGS) entry which is preliminary data.</text>
</comment>
<evidence type="ECO:0000313" key="5">
    <source>
        <dbReference type="EMBL" id="PSU34380.1"/>
    </source>
</evidence>
<proteinExistence type="predicted"/>
<dbReference type="InterPro" id="IPR029787">
    <property type="entry name" value="Nucleotide_cyclase"/>
</dbReference>
<dbReference type="SUPFAM" id="SSF55073">
    <property type="entry name" value="Nucleotide cyclase"/>
    <property type="match status" value="1"/>
</dbReference>
<dbReference type="Gene3D" id="3.30.70.270">
    <property type="match status" value="1"/>
</dbReference>
<dbReference type="PROSITE" id="PS50887">
    <property type="entry name" value="GGDEF"/>
    <property type="match status" value="1"/>
</dbReference>
<name>A0A2T3J0C7_9GAMM</name>
<dbReference type="InterPro" id="IPR043128">
    <property type="entry name" value="Rev_trsase/Diguanyl_cyclase"/>
</dbReference>
<dbReference type="EMBL" id="PYMH01000003">
    <property type="protein sequence ID" value="PSU34380.1"/>
    <property type="molecule type" value="Genomic_DNA"/>
</dbReference>
<dbReference type="AlphaFoldDB" id="A0A2T3J0C7"/>
<gene>
    <name evidence="5" type="ORF">C9I99_10415</name>
</gene>
<dbReference type="InterPro" id="IPR050469">
    <property type="entry name" value="Diguanylate_Cyclase"/>
</dbReference>
<dbReference type="PANTHER" id="PTHR45138">
    <property type="entry name" value="REGULATORY COMPONENTS OF SENSORY TRANSDUCTION SYSTEM"/>
    <property type="match status" value="1"/>
</dbReference>
<reference evidence="5 6" key="1">
    <citation type="submission" date="2018-03" db="EMBL/GenBank/DDBJ databases">
        <title>Whole genome sequencing of Histamine producing bacteria.</title>
        <authorList>
            <person name="Butler K."/>
        </authorList>
    </citation>
    <scope>NUCLEOTIDE SEQUENCE [LARGE SCALE GENOMIC DNA]</scope>
    <source>
        <strain evidence="5 6">JCM 13586</strain>
    </source>
</reference>
<dbReference type="Pfam" id="PF00990">
    <property type="entry name" value="GGDEF"/>
    <property type="match status" value="1"/>
</dbReference>
<evidence type="ECO:0000256" key="2">
    <source>
        <dbReference type="ARBA" id="ARBA00012528"/>
    </source>
</evidence>
<dbReference type="PANTHER" id="PTHR45138:SF9">
    <property type="entry name" value="DIGUANYLATE CYCLASE DGCM-RELATED"/>
    <property type="match status" value="1"/>
</dbReference>
<evidence type="ECO:0000259" key="4">
    <source>
        <dbReference type="PROSITE" id="PS50887"/>
    </source>
</evidence>
<dbReference type="OrthoDB" id="9803824at2"/>
<dbReference type="GO" id="GO:1902201">
    <property type="term" value="P:negative regulation of bacterial-type flagellum-dependent cell motility"/>
    <property type="evidence" value="ECO:0007669"/>
    <property type="project" value="TreeGrafter"/>
</dbReference>
<sequence length="434" mass="49707">MDKLRRRVRVAAYFLLTFSLLTFLLHYVGGFDKELSINARNAAYVSIDDSAQDGNSQSSIDFDGESIALNCEIGAKGKWPFCEISLALDDNFHGLDLSSYHSIGIDVDYYSLNDDERLRIYLRNFDPEYSTEDDPVSYKFNAIEYAPGVGNGMKVIPLKSYQVLSWWIADYEVPIENAGPQFDNIVQIEIATGSYIKPANYAIRLNRLVFYGHWLSEATLLRLNILMWGFAAIYFLINERRRLAEQVSEMVAKSEYLKQANQHLYQESLAFKELAYTDNLTGTQNRHAVDCWLRDIVDFSQRNCHALSMVYIDIDFFKKINDSLGHHGGDEVLKEFGRVLNLRSRKTDVVVRWGGEEFIIFCPATNLRGAKEFAEMVRMIVESYQWANGLYITCSVGVTEYIPGEDIEDFIQRADSALYKAKKQGRNRVEEATV</sequence>
<dbReference type="NCBIfam" id="TIGR00254">
    <property type="entry name" value="GGDEF"/>
    <property type="match status" value="1"/>
</dbReference>